<dbReference type="Gene3D" id="1.10.606.20">
    <property type="match status" value="1"/>
</dbReference>
<dbReference type="AlphaFoldDB" id="A0A4D9CVE9"/>
<dbReference type="Gene3D" id="2.10.50.10">
    <property type="entry name" value="Tumor Necrosis Factor Receptor, subunit A, domain 2"/>
    <property type="match status" value="1"/>
</dbReference>
<protein>
    <recommendedName>
        <fullName evidence="2">Vanadium-dependent haloperoxidase NapH1-like second helical-bundle domain-containing protein</fullName>
    </recommendedName>
</protein>
<dbReference type="PANTHER" id="PTHR34599:SF1">
    <property type="entry name" value="PHOSPHATIDIC ACID PHOSPHATASE TYPE 2_HALOPEROXIDASE DOMAIN-CONTAINING PROTEIN"/>
    <property type="match status" value="1"/>
</dbReference>
<sequence>MRKHLYSRSSAKALGIGLCVLAFAPETNANPVLASWNELVMSAVQSGFMSMRGARAVTAAHTAQWCAITDVLATHNLTPKDPQAKSNAYVDELTTAVASAGKTVLDSMMASFNETIDALYMQQANPALAAAIAIGESCGQDVIDARADDGSSAMAPPYLGDNSTDGMWRPTPPAFSPALMPTWANVTPWAMTVGSQFRAPPPPTLGSDEYARAYLEAKSDGSMTGSGRSEEESTIAVFWSGNQMLSLHNMIRQITASMGLVEAGPFFKGGAVAFADAQIAAWDSKYHYSFWRPVSAIRLGNGQEYPLASDASWTPLRPTPIHPDYVAGHATTTASVVQALRFLLGGEDTVDVTLPSYAMQMGNSTVPGPRRYTSLTTIANEVASSRVWIGAHFRFACDAGVKMGQGIGIQSVRDLVGCGEGAYLWGEACLPCQENTYWADAHTMTDACLPCPPGQVSREGAGSCVPALRDLTIVGLAGMEAQAMSKATTARVRPLRRGKRGVFRIVQSNNGTASPDNVVVSLTLPAATEVKYLRSQAKPALEPWDGSKRYRKKPMVDGNGTTLVWQWAPLPANGERVFTVKISVKRTAPSPLTFVASTYYLDEDNAIYGRVDTAVVVPVQGK</sequence>
<feature type="domain" description="Vanadium-dependent haloperoxidase NapH1-like second helical-bundle" evidence="2">
    <location>
        <begin position="272"/>
        <end position="407"/>
    </location>
</feature>
<keyword evidence="4" id="KW-1185">Reference proteome</keyword>
<dbReference type="EMBL" id="SDOX01000063">
    <property type="protein sequence ID" value="TFJ83180.1"/>
    <property type="molecule type" value="Genomic_DNA"/>
</dbReference>
<dbReference type="SUPFAM" id="SSF48317">
    <property type="entry name" value="Acid phosphatase/Vanadium-dependent haloperoxidase"/>
    <property type="match status" value="1"/>
</dbReference>
<gene>
    <name evidence="3" type="ORF">NSK_005515</name>
</gene>
<dbReference type="InterPro" id="IPR036938">
    <property type="entry name" value="PAP2/HPO_sf"/>
</dbReference>
<feature type="signal peptide" evidence="1">
    <location>
        <begin position="1"/>
        <end position="29"/>
    </location>
</feature>
<dbReference type="Pfam" id="PF22778">
    <property type="entry name" value="VCPO_2nd"/>
    <property type="match status" value="1"/>
</dbReference>
<dbReference type="InterPro" id="IPR052559">
    <property type="entry name" value="V-haloperoxidase"/>
</dbReference>
<dbReference type="InterPro" id="IPR055161">
    <property type="entry name" value="NapH1-like_2nd"/>
</dbReference>
<feature type="chain" id="PRO_5020028731" description="Vanadium-dependent haloperoxidase NapH1-like second helical-bundle domain-containing protein" evidence="1">
    <location>
        <begin position="30"/>
        <end position="622"/>
    </location>
</feature>
<reference evidence="3 4" key="1">
    <citation type="submission" date="2019-01" db="EMBL/GenBank/DDBJ databases">
        <title>Nuclear Genome Assembly of the Microalgal Biofuel strain Nannochloropsis salina CCMP1776.</title>
        <authorList>
            <person name="Hovde B."/>
        </authorList>
    </citation>
    <scope>NUCLEOTIDE SEQUENCE [LARGE SCALE GENOMIC DNA]</scope>
    <source>
        <strain evidence="3 4">CCMP1776</strain>
    </source>
</reference>
<keyword evidence="1" id="KW-0732">Signal</keyword>
<name>A0A4D9CVE9_9STRA</name>
<evidence type="ECO:0000313" key="4">
    <source>
        <dbReference type="Proteomes" id="UP000355283"/>
    </source>
</evidence>
<proteinExistence type="predicted"/>
<evidence type="ECO:0000256" key="1">
    <source>
        <dbReference type="SAM" id="SignalP"/>
    </source>
</evidence>
<organism evidence="3 4">
    <name type="scientific">Nannochloropsis salina CCMP1776</name>
    <dbReference type="NCBI Taxonomy" id="1027361"/>
    <lineage>
        <taxon>Eukaryota</taxon>
        <taxon>Sar</taxon>
        <taxon>Stramenopiles</taxon>
        <taxon>Ochrophyta</taxon>
        <taxon>Eustigmatophyceae</taxon>
        <taxon>Eustigmatales</taxon>
        <taxon>Monodopsidaceae</taxon>
        <taxon>Microchloropsis</taxon>
        <taxon>Microchloropsis salina</taxon>
    </lineage>
</organism>
<comment type="caution">
    <text evidence="3">The sequence shown here is derived from an EMBL/GenBank/DDBJ whole genome shotgun (WGS) entry which is preliminary data.</text>
</comment>
<accession>A0A4D9CVE9</accession>
<dbReference type="SMART" id="SM01411">
    <property type="entry name" value="Ephrin_rec_like"/>
    <property type="match status" value="1"/>
</dbReference>
<evidence type="ECO:0000313" key="3">
    <source>
        <dbReference type="EMBL" id="TFJ83180.1"/>
    </source>
</evidence>
<dbReference type="CDD" id="cd03398">
    <property type="entry name" value="PAP2_haloperoxidase"/>
    <property type="match status" value="1"/>
</dbReference>
<dbReference type="PANTHER" id="PTHR34599">
    <property type="entry name" value="PEROXIDASE-RELATED"/>
    <property type="match status" value="1"/>
</dbReference>
<dbReference type="OrthoDB" id="9997027at2759"/>
<evidence type="ECO:0000259" key="2">
    <source>
        <dbReference type="Pfam" id="PF22778"/>
    </source>
</evidence>
<dbReference type="Proteomes" id="UP000355283">
    <property type="component" value="Unassembled WGS sequence"/>
</dbReference>